<reference evidence="1" key="1">
    <citation type="submission" date="2021-11" db="EMBL/GenBank/DDBJ databases">
        <title>Genome sequence.</title>
        <authorList>
            <person name="Sun Q."/>
        </authorList>
    </citation>
    <scope>NUCLEOTIDE SEQUENCE</scope>
    <source>
        <strain evidence="1">JC732</strain>
    </source>
</reference>
<evidence type="ECO:0000313" key="1">
    <source>
        <dbReference type="EMBL" id="MCC9628603.1"/>
    </source>
</evidence>
<dbReference type="AlphaFoldDB" id="A0A9X1SFQ7"/>
<gene>
    <name evidence="1" type="ORF">LOC68_09355</name>
</gene>
<protein>
    <submittedName>
        <fullName evidence="1">Uncharacterized protein</fullName>
    </submittedName>
</protein>
<sequence>MARYEFWDPSNSDRLQALKDNSLFRNRLLPDIKQGDVFPAMRKRKIDFYFRGRKLCSFDGGEFRANIAYLAAFEDRPKGEIKEEEFRNLRVCSSFESGYPQIKKNIELHEQPESGGVFSLCRAHSLFNDSYSGPVGVLDVELSIEALDNTRSQDRIDLVLFHGEQKELRFFEVKTFRNKEIWPNEDNDVDVDRQIGRYRDQLTKRKSELLEGYQEYVSRMSFLLDVALPTPGSLDLEPDLLLIDFDGEQQKTINEILLPAFKNRFRCCLIGDPKRATAATLEKWWKNRAT</sequence>
<organism evidence="1 2">
    <name type="scientific">Blastopirellula sediminis</name>
    <dbReference type="NCBI Taxonomy" id="2894196"/>
    <lineage>
        <taxon>Bacteria</taxon>
        <taxon>Pseudomonadati</taxon>
        <taxon>Planctomycetota</taxon>
        <taxon>Planctomycetia</taxon>
        <taxon>Pirellulales</taxon>
        <taxon>Pirellulaceae</taxon>
        <taxon>Blastopirellula</taxon>
    </lineage>
</organism>
<name>A0A9X1SFQ7_9BACT</name>
<dbReference type="EMBL" id="JAJKFT010000004">
    <property type="protein sequence ID" value="MCC9628603.1"/>
    <property type="molecule type" value="Genomic_DNA"/>
</dbReference>
<comment type="caution">
    <text evidence="1">The sequence shown here is derived from an EMBL/GenBank/DDBJ whole genome shotgun (WGS) entry which is preliminary data.</text>
</comment>
<evidence type="ECO:0000313" key="2">
    <source>
        <dbReference type="Proteomes" id="UP001139103"/>
    </source>
</evidence>
<accession>A0A9X1SFQ7</accession>
<proteinExistence type="predicted"/>
<keyword evidence="2" id="KW-1185">Reference proteome</keyword>
<dbReference type="Proteomes" id="UP001139103">
    <property type="component" value="Unassembled WGS sequence"/>
</dbReference>
<dbReference type="RefSeq" id="WP_230218015.1">
    <property type="nucleotide sequence ID" value="NZ_JAJKFT010000004.1"/>
</dbReference>